<evidence type="ECO:0000313" key="17">
    <source>
        <dbReference type="EMBL" id="AIG22991.1"/>
    </source>
</evidence>
<evidence type="ECO:0000256" key="10">
    <source>
        <dbReference type="ARBA" id="ARBA00022989"/>
    </source>
</evidence>
<feature type="transmembrane region" description="Helical" evidence="15">
    <location>
        <begin position="83"/>
        <end position="104"/>
    </location>
</feature>
<comment type="similarity">
    <text evidence="2 15">Belongs to the complex I subunit 6 family.</text>
</comment>
<evidence type="ECO:0000256" key="1">
    <source>
        <dbReference type="ARBA" id="ARBA00004225"/>
    </source>
</evidence>
<comment type="catalytic activity">
    <reaction evidence="14 15">
        <text>a ubiquinone + NADH + 5 H(+)(in) = a ubiquinol + NAD(+) + 4 H(+)(out)</text>
        <dbReference type="Rhea" id="RHEA:29091"/>
        <dbReference type="Rhea" id="RHEA-COMP:9565"/>
        <dbReference type="Rhea" id="RHEA-COMP:9566"/>
        <dbReference type="ChEBI" id="CHEBI:15378"/>
        <dbReference type="ChEBI" id="CHEBI:16389"/>
        <dbReference type="ChEBI" id="CHEBI:17976"/>
        <dbReference type="ChEBI" id="CHEBI:57540"/>
        <dbReference type="ChEBI" id="CHEBI:57945"/>
        <dbReference type="EC" id="7.1.1.2"/>
    </reaction>
</comment>
<keyword evidence="8 15" id="KW-1278">Translocase</keyword>
<keyword evidence="10 15" id="KW-1133">Transmembrane helix</keyword>
<evidence type="ECO:0000256" key="16">
    <source>
        <dbReference type="SAM" id="SignalP"/>
    </source>
</evidence>
<dbReference type="GO" id="GO:0008137">
    <property type="term" value="F:NADH dehydrogenase (ubiquinone) activity"/>
    <property type="evidence" value="ECO:0007669"/>
    <property type="project" value="UniProtKB-UniRule"/>
</dbReference>
<dbReference type="GO" id="GO:0031966">
    <property type="term" value="C:mitochondrial membrane"/>
    <property type="evidence" value="ECO:0007669"/>
    <property type="project" value="UniProtKB-SubCell"/>
</dbReference>
<keyword evidence="13 15" id="KW-0472">Membrane</keyword>
<feature type="transmembrane region" description="Helical" evidence="15">
    <location>
        <begin position="142"/>
        <end position="163"/>
    </location>
</feature>
<evidence type="ECO:0000256" key="7">
    <source>
        <dbReference type="ARBA" id="ARBA00022692"/>
    </source>
</evidence>
<keyword evidence="5 15" id="KW-0813">Transport</keyword>
<evidence type="ECO:0000256" key="3">
    <source>
        <dbReference type="ARBA" id="ARBA00012944"/>
    </source>
</evidence>
<reference evidence="17" key="1">
    <citation type="journal article" date="2014" name="Mol. Biol. Evol.">
        <title>Molecular phylogeny, biogeography, and habitat preference evolution of marsupials.</title>
        <authorList>
            <person name="Mitchell K.J."/>
            <person name="Pratt R.C."/>
            <person name="Watson L.N."/>
            <person name="Gibb G.C."/>
            <person name="Llamas B."/>
            <person name="Kasper M."/>
            <person name="Edson J."/>
            <person name="Hopwood B."/>
            <person name="Male D."/>
            <person name="Armstrong K."/>
            <person name="Meyer M."/>
            <person name="Hofreiter M."/>
            <person name="Austin J."/>
            <person name="Donnellan S.C."/>
            <person name="Lee M.S.Y."/>
            <person name="Phillips M.J."/>
            <person name="Cooper A."/>
        </authorList>
    </citation>
    <scope>NUCLEOTIDE SEQUENCE</scope>
</reference>
<keyword evidence="7 15" id="KW-0812">Transmembrane</keyword>
<name>A0A075QV81_CERCC</name>
<keyword evidence="16" id="KW-0732">Signal</keyword>
<evidence type="ECO:0000256" key="13">
    <source>
        <dbReference type="ARBA" id="ARBA00023136"/>
    </source>
</evidence>
<evidence type="ECO:0000256" key="9">
    <source>
        <dbReference type="ARBA" id="ARBA00022982"/>
    </source>
</evidence>
<dbReference type="Gene3D" id="1.20.120.1200">
    <property type="entry name" value="NADH-ubiquinone/plastoquinone oxidoreductase chain 6, subunit NuoJ"/>
    <property type="match status" value="1"/>
</dbReference>
<evidence type="ECO:0000256" key="12">
    <source>
        <dbReference type="ARBA" id="ARBA00023128"/>
    </source>
</evidence>
<feature type="transmembrane region" description="Helical" evidence="15">
    <location>
        <begin position="51"/>
        <end position="71"/>
    </location>
</feature>
<dbReference type="Pfam" id="PF00499">
    <property type="entry name" value="Oxidored_q3"/>
    <property type="match status" value="1"/>
</dbReference>
<dbReference type="EMBL" id="KJ868105">
    <property type="protein sequence ID" value="AIG22991.1"/>
    <property type="molecule type" value="Genomic_DNA"/>
</dbReference>
<dbReference type="InterPro" id="IPR001457">
    <property type="entry name" value="NADH_UbQ/plastoQ_OxRdtase_su6"/>
</dbReference>
<feature type="signal peptide" evidence="16">
    <location>
        <begin position="1"/>
        <end position="21"/>
    </location>
</feature>
<evidence type="ECO:0000256" key="6">
    <source>
        <dbReference type="ARBA" id="ARBA00022660"/>
    </source>
</evidence>
<evidence type="ECO:0000256" key="14">
    <source>
        <dbReference type="ARBA" id="ARBA00049551"/>
    </source>
</evidence>
<proteinExistence type="inferred from homology"/>
<feature type="chain" id="PRO_5001708870" description="NADH-ubiquinone oxidoreductase chain 6" evidence="16">
    <location>
        <begin position="22"/>
        <end position="168"/>
    </location>
</feature>
<gene>
    <name evidence="17" type="primary">ND6</name>
</gene>
<keyword evidence="6 15" id="KW-0679">Respiratory chain</keyword>
<dbReference type="PANTHER" id="PTHR11435:SF1">
    <property type="entry name" value="NADH-UBIQUINONE OXIDOREDUCTASE CHAIN 6"/>
    <property type="match status" value="1"/>
</dbReference>
<evidence type="ECO:0000256" key="8">
    <source>
        <dbReference type="ARBA" id="ARBA00022967"/>
    </source>
</evidence>
<dbReference type="InterPro" id="IPR050269">
    <property type="entry name" value="ComplexI_Subunit6"/>
</dbReference>
<dbReference type="InterPro" id="IPR042106">
    <property type="entry name" value="Nuo/plastoQ_OxRdtase_6_NuoJ"/>
</dbReference>
<evidence type="ECO:0000256" key="4">
    <source>
        <dbReference type="ARBA" id="ARBA00021095"/>
    </source>
</evidence>
<keyword evidence="12 15" id="KW-0496">Mitochondrion</keyword>
<sequence length="168" mass="18233">MKMMMIFLFSLLLVFGFVAFASKPSPVYGGLSLVVSGGLGCAIVVSLEDTFLGLIVFLIYLGGMLVVFGYTAAMATEEYPESWIGNVVALSMLLFALVVELVWYNMSGEVEVMTAVDLFDTVGEYCIGQDYSGVSLLYGCGGWALVLLGWILFITIFIVLEVVRSVVK</sequence>
<comment type="subcellular location">
    <subcellularLocation>
        <location evidence="1 15">Mitochondrion membrane</location>
        <topology evidence="1 15">Multi-pass membrane protein</topology>
    </subcellularLocation>
</comment>
<dbReference type="PANTHER" id="PTHR11435">
    <property type="entry name" value="NADH UBIQUINONE OXIDOREDUCTASE SUBUNIT ND6"/>
    <property type="match status" value="1"/>
</dbReference>
<keyword evidence="9 15" id="KW-0249">Electron transport</keyword>
<comment type="function">
    <text evidence="15">Core subunit of the mitochondrial membrane respiratory chain NADH dehydrogenase (Complex I) which catalyzes electron transfer from NADH through the respiratory chain, using ubiquinone as an electron acceptor. Essential for the catalytic activity and assembly of complex I.</text>
</comment>
<evidence type="ECO:0000256" key="2">
    <source>
        <dbReference type="ARBA" id="ARBA00005698"/>
    </source>
</evidence>
<keyword evidence="15" id="KW-0830">Ubiquinone</keyword>
<protein>
    <recommendedName>
        <fullName evidence="4 15">NADH-ubiquinone oxidoreductase chain 6</fullName>
        <ecNumber evidence="3 15">7.1.1.2</ecNumber>
    </recommendedName>
</protein>
<dbReference type="EC" id="7.1.1.2" evidence="3 15"/>
<dbReference type="AlphaFoldDB" id="A0A075QV81"/>
<organism evidence="17">
    <name type="scientific">Cercartetus concinnus</name>
    <name type="common">Western pygmy possum</name>
    <dbReference type="NCBI Taxonomy" id="190651"/>
    <lineage>
        <taxon>Eukaryota</taxon>
        <taxon>Metazoa</taxon>
        <taxon>Chordata</taxon>
        <taxon>Craniata</taxon>
        <taxon>Vertebrata</taxon>
        <taxon>Euteleostomi</taxon>
        <taxon>Mammalia</taxon>
        <taxon>Metatheria</taxon>
        <taxon>Diprotodontia</taxon>
        <taxon>Burramyidae</taxon>
        <taxon>Cercartetus</taxon>
    </lineage>
</organism>
<geneLocation type="mitochondrion" evidence="17"/>
<evidence type="ECO:0000256" key="11">
    <source>
        <dbReference type="ARBA" id="ARBA00023027"/>
    </source>
</evidence>
<evidence type="ECO:0000256" key="15">
    <source>
        <dbReference type="RuleBase" id="RU004430"/>
    </source>
</evidence>
<evidence type="ECO:0000256" key="5">
    <source>
        <dbReference type="ARBA" id="ARBA00022448"/>
    </source>
</evidence>
<keyword evidence="11 15" id="KW-0520">NAD</keyword>
<accession>A0A075QV81</accession>